<accession>A0ABD0S9C8</accession>
<reference evidence="2 3" key="1">
    <citation type="submission" date="2024-06" db="EMBL/GenBank/DDBJ databases">
        <title>A chromosome-level genome assembly of beet webworm, Loxostege sticticalis.</title>
        <authorList>
            <person name="Zhang Y."/>
        </authorList>
    </citation>
    <scope>NUCLEOTIDE SEQUENCE [LARGE SCALE GENOMIC DNA]</scope>
    <source>
        <strain evidence="2">AQ028</strain>
        <tissue evidence="2">Male pupae</tissue>
    </source>
</reference>
<protein>
    <submittedName>
        <fullName evidence="2">Uncharacterized protein</fullName>
    </submittedName>
</protein>
<evidence type="ECO:0000256" key="1">
    <source>
        <dbReference type="SAM" id="MobiDB-lite"/>
    </source>
</evidence>
<name>A0ABD0S9C8_LOXSC</name>
<gene>
    <name evidence="2" type="ORF">ABMA28_010759</name>
</gene>
<dbReference type="AlphaFoldDB" id="A0ABD0S9C8"/>
<feature type="region of interest" description="Disordered" evidence="1">
    <location>
        <begin position="118"/>
        <end position="137"/>
    </location>
</feature>
<comment type="caution">
    <text evidence="2">The sequence shown here is derived from an EMBL/GenBank/DDBJ whole genome shotgun (WGS) entry which is preliminary data.</text>
</comment>
<proteinExistence type="predicted"/>
<feature type="compositionally biased region" description="Basic and acidic residues" evidence="1">
    <location>
        <begin position="118"/>
        <end position="129"/>
    </location>
</feature>
<sequence>MEYKMEEGKPIADITPINSIAPTLLTRKLKDTKPRAWQRSTTPKALTNNMKIINTTALNLLGKQQHPNHHNKKNRLKTFIGKNKQLFQDFLHKKQLEAQKQKEAQVEKVKLRWKIDDTEASDDKSEQVRKKAARQRASSLESGVLKAELLDMAPAKGGQLHHQRIKGRLCQRHVLIPEGPKYNSRGEMYVPAYGHRAGRDYVHSPRPKFVLPRCCNCCRKSLLGCE</sequence>
<evidence type="ECO:0000313" key="3">
    <source>
        <dbReference type="Proteomes" id="UP001549921"/>
    </source>
</evidence>
<dbReference type="EMBL" id="JBEDNZ010000026">
    <property type="protein sequence ID" value="KAL0810652.1"/>
    <property type="molecule type" value="Genomic_DNA"/>
</dbReference>
<evidence type="ECO:0000313" key="2">
    <source>
        <dbReference type="EMBL" id="KAL0810652.1"/>
    </source>
</evidence>
<organism evidence="2 3">
    <name type="scientific">Loxostege sticticalis</name>
    <name type="common">Beet webworm moth</name>
    <dbReference type="NCBI Taxonomy" id="481309"/>
    <lineage>
        <taxon>Eukaryota</taxon>
        <taxon>Metazoa</taxon>
        <taxon>Ecdysozoa</taxon>
        <taxon>Arthropoda</taxon>
        <taxon>Hexapoda</taxon>
        <taxon>Insecta</taxon>
        <taxon>Pterygota</taxon>
        <taxon>Neoptera</taxon>
        <taxon>Endopterygota</taxon>
        <taxon>Lepidoptera</taxon>
        <taxon>Glossata</taxon>
        <taxon>Ditrysia</taxon>
        <taxon>Pyraloidea</taxon>
        <taxon>Crambidae</taxon>
        <taxon>Pyraustinae</taxon>
        <taxon>Loxostege</taxon>
    </lineage>
</organism>
<dbReference type="Proteomes" id="UP001549921">
    <property type="component" value="Unassembled WGS sequence"/>
</dbReference>